<feature type="compositionally biased region" description="Polar residues" evidence="1">
    <location>
        <begin position="32"/>
        <end position="51"/>
    </location>
</feature>
<gene>
    <name evidence="2" type="ORF">MNOR_LOCUS27708</name>
</gene>
<evidence type="ECO:0000313" key="3">
    <source>
        <dbReference type="Proteomes" id="UP001497623"/>
    </source>
</evidence>
<sequence>GDIKCHVSREENTRKFMATTESIIENSGPVRNISSSYDHAQLSTSRHFNSPSEERENKTSKDSHGVHNISSVTVSANTGKNITHASYIDSSTNKRPLDLCSYCACSEGNKMIYCEHKHISQ</sequence>
<name>A0AAV2RSE8_MEGNR</name>
<dbReference type="EMBL" id="CAXKWB010029558">
    <property type="protein sequence ID" value="CAL4135752.1"/>
    <property type="molecule type" value="Genomic_DNA"/>
</dbReference>
<dbReference type="AlphaFoldDB" id="A0AAV2RSE8"/>
<organism evidence="2 3">
    <name type="scientific">Meganyctiphanes norvegica</name>
    <name type="common">Northern krill</name>
    <name type="synonym">Thysanopoda norvegica</name>
    <dbReference type="NCBI Taxonomy" id="48144"/>
    <lineage>
        <taxon>Eukaryota</taxon>
        <taxon>Metazoa</taxon>
        <taxon>Ecdysozoa</taxon>
        <taxon>Arthropoda</taxon>
        <taxon>Crustacea</taxon>
        <taxon>Multicrustacea</taxon>
        <taxon>Malacostraca</taxon>
        <taxon>Eumalacostraca</taxon>
        <taxon>Eucarida</taxon>
        <taxon>Euphausiacea</taxon>
        <taxon>Euphausiidae</taxon>
        <taxon>Meganyctiphanes</taxon>
    </lineage>
</organism>
<reference evidence="2 3" key="1">
    <citation type="submission" date="2024-05" db="EMBL/GenBank/DDBJ databases">
        <authorList>
            <person name="Wallberg A."/>
        </authorList>
    </citation>
    <scope>NUCLEOTIDE SEQUENCE [LARGE SCALE GENOMIC DNA]</scope>
</reference>
<evidence type="ECO:0000256" key="1">
    <source>
        <dbReference type="SAM" id="MobiDB-lite"/>
    </source>
</evidence>
<feature type="region of interest" description="Disordered" evidence="1">
    <location>
        <begin position="27"/>
        <end position="67"/>
    </location>
</feature>
<protein>
    <submittedName>
        <fullName evidence="2">Uncharacterized protein</fullName>
    </submittedName>
</protein>
<dbReference type="Proteomes" id="UP001497623">
    <property type="component" value="Unassembled WGS sequence"/>
</dbReference>
<feature type="non-terminal residue" evidence="2">
    <location>
        <position position="1"/>
    </location>
</feature>
<proteinExistence type="predicted"/>
<feature type="non-terminal residue" evidence="2">
    <location>
        <position position="121"/>
    </location>
</feature>
<evidence type="ECO:0000313" key="2">
    <source>
        <dbReference type="EMBL" id="CAL4135752.1"/>
    </source>
</evidence>
<accession>A0AAV2RSE8</accession>
<comment type="caution">
    <text evidence="2">The sequence shown here is derived from an EMBL/GenBank/DDBJ whole genome shotgun (WGS) entry which is preliminary data.</text>
</comment>
<feature type="compositionally biased region" description="Basic and acidic residues" evidence="1">
    <location>
        <begin position="52"/>
        <end position="65"/>
    </location>
</feature>
<keyword evidence="3" id="KW-1185">Reference proteome</keyword>